<feature type="compositionally biased region" description="Polar residues" evidence="1">
    <location>
        <begin position="155"/>
        <end position="168"/>
    </location>
</feature>
<evidence type="ECO:0000256" key="2">
    <source>
        <dbReference type="SAM" id="Phobius"/>
    </source>
</evidence>
<gene>
    <name evidence="5" type="ORF">C4K68_11465</name>
</gene>
<evidence type="ECO:0000313" key="5">
    <source>
        <dbReference type="EMBL" id="PPC77037.1"/>
    </source>
</evidence>
<sequence length="294" mass="32336">MYELRVLTGLHRGAALPLIGEQWLIGADENADLVLFDPGIKPEHCRLQWQEDSWALTALQGKVTDAEGHRLESIEALRANMAFAINGIWLTVVDANTPWPVEDDEPIAATSQVATAPAQARRSVVPFVLGFLSAAAIVATSTWAALSPAPERPAVNTQSASNKMSLSSSTDVEQQLKQMLNDRELGDKVKVRVHGQQVLLTGALSRDEQDLIKRMLSRFQKRFTTPLLVDNQISTLSLKLPFEIVQITSGPMGHVVTSDGRRLFVGDELDGIRLVSIEASKVTFKGKQDYEVTW</sequence>
<dbReference type="Gene3D" id="2.60.200.20">
    <property type="match status" value="1"/>
</dbReference>
<dbReference type="OrthoDB" id="9156149at2"/>
<keyword evidence="2" id="KW-0812">Transmembrane</keyword>
<feature type="transmembrane region" description="Helical" evidence="2">
    <location>
        <begin position="124"/>
        <end position="146"/>
    </location>
</feature>
<evidence type="ECO:0000259" key="3">
    <source>
        <dbReference type="Pfam" id="PF16697"/>
    </source>
</evidence>
<comment type="caution">
    <text evidence="5">The sequence shown here is derived from an EMBL/GenBank/DDBJ whole genome shotgun (WGS) entry which is preliminary data.</text>
</comment>
<organism evidence="5 6">
    <name type="scientific">Proteobacteria bacterium 228</name>
    <dbReference type="NCBI Taxonomy" id="2083153"/>
    <lineage>
        <taxon>Bacteria</taxon>
        <taxon>Pseudomonadati</taxon>
        <taxon>Pseudomonadota</taxon>
    </lineage>
</organism>
<name>A0A2S5KQB9_9PROT</name>
<protein>
    <submittedName>
        <fullName evidence="5">Type III secretion protein</fullName>
    </submittedName>
</protein>
<feature type="region of interest" description="Disordered" evidence="1">
    <location>
        <begin position="148"/>
        <end position="168"/>
    </location>
</feature>
<evidence type="ECO:0000256" key="1">
    <source>
        <dbReference type="SAM" id="MobiDB-lite"/>
    </source>
</evidence>
<keyword evidence="2" id="KW-1133">Transmembrane helix</keyword>
<dbReference type="InterPro" id="IPR008984">
    <property type="entry name" value="SMAD_FHA_dom_sf"/>
</dbReference>
<dbReference type="EMBL" id="PRLP01000035">
    <property type="protein sequence ID" value="PPC77037.1"/>
    <property type="molecule type" value="Genomic_DNA"/>
</dbReference>
<keyword evidence="2" id="KW-0472">Membrane</keyword>
<dbReference type="Proteomes" id="UP000238196">
    <property type="component" value="Unassembled WGS sequence"/>
</dbReference>
<accession>A0A2S5KQB9</accession>
<dbReference type="CDD" id="cd00060">
    <property type="entry name" value="FHA"/>
    <property type="match status" value="1"/>
</dbReference>
<dbReference type="SUPFAM" id="SSF49879">
    <property type="entry name" value="SMAD/FHA domain"/>
    <property type="match status" value="1"/>
</dbReference>
<dbReference type="InterPro" id="IPR032030">
    <property type="entry name" value="YscD_cytoplasmic_dom"/>
</dbReference>
<dbReference type="Pfam" id="PF16697">
    <property type="entry name" value="Yop-YscD_cpl"/>
    <property type="match status" value="1"/>
</dbReference>
<feature type="domain" description="YscD cytoplasmic" evidence="3">
    <location>
        <begin position="5"/>
        <end position="95"/>
    </location>
</feature>
<feature type="domain" description="YscD-like Bon-like" evidence="4">
    <location>
        <begin position="172"/>
        <end position="233"/>
    </location>
</feature>
<dbReference type="Pfam" id="PF21934">
    <property type="entry name" value="Yop-YscD_ppl_3rd"/>
    <property type="match status" value="1"/>
</dbReference>
<evidence type="ECO:0000313" key="6">
    <source>
        <dbReference type="Proteomes" id="UP000238196"/>
    </source>
</evidence>
<dbReference type="InterPro" id="IPR053946">
    <property type="entry name" value="YscD_ppl_3rd"/>
</dbReference>
<evidence type="ECO:0000259" key="4">
    <source>
        <dbReference type="Pfam" id="PF21934"/>
    </source>
</evidence>
<reference evidence="5 6" key="1">
    <citation type="submission" date="2018-02" db="EMBL/GenBank/DDBJ databases">
        <title>novel marine gammaproteobacteria from coastal saline agro ecosystem.</title>
        <authorList>
            <person name="Krishnan R."/>
            <person name="Ramesh Kumar N."/>
        </authorList>
    </citation>
    <scope>NUCLEOTIDE SEQUENCE [LARGE SCALE GENOMIC DNA]</scope>
    <source>
        <strain evidence="5 6">228</strain>
    </source>
</reference>
<dbReference type="AlphaFoldDB" id="A0A2S5KQB9"/>
<proteinExistence type="predicted"/>